<feature type="binding site" evidence="17">
    <location>
        <position position="276"/>
    </location>
    <ligand>
        <name>Mg(2+)</name>
        <dbReference type="ChEBI" id="CHEBI:18420"/>
        <label>1</label>
    </ligand>
</feature>
<evidence type="ECO:0000256" key="2">
    <source>
        <dbReference type="ARBA" id="ARBA00009897"/>
    </source>
</evidence>
<dbReference type="PANTHER" id="PTHR43407">
    <property type="entry name" value="GLUTAMINE SYNTHETASE"/>
    <property type="match status" value="1"/>
</dbReference>
<dbReference type="Pfam" id="PF03951">
    <property type="entry name" value="Gln-synt_N"/>
    <property type="match status" value="1"/>
</dbReference>
<dbReference type="PROSITE" id="PS00181">
    <property type="entry name" value="GLNA_ATP"/>
    <property type="match status" value="1"/>
</dbReference>
<feature type="domain" description="GS catalytic" evidence="24">
    <location>
        <begin position="106"/>
        <end position="477"/>
    </location>
</feature>
<dbReference type="PANTHER" id="PTHR43407:SF1">
    <property type="entry name" value="LENGSIN"/>
    <property type="match status" value="1"/>
</dbReference>
<dbReference type="SUPFAM" id="SSF54368">
    <property type="entry name" value="Glutamine synthetase, N-terminal domain"/>
    <property type="match status" value="1"/>
</dbReference>
<keyword evidence="10 16" id="KW-0547">Nucleotide-binding</keyword>
<feature type="modified residue" description="O-AMP-tyrosine" evidence="18">
    <location>
        <position position="405"/>
    </location>
</feature>
<dbReference type="AlphaFoldDB" id="A0A7H0EWL6"/>
<dbReference type="PROSITE" id="PS00182">
    <property type="entry name" value="GLNA_ADENYLATION"/>
    <property type="match status" value="1"/>
</dbReference>
<dbReference type="InterPro" id="IPR004809">
    <property type="entry name" value="Gln_synth_I"/>
</dbReference>
<feature type="binding site" evidence="16">
    <location>
        <position position="360"/>
    </location>
    <ligand>
        <name>ATP</name>
        <dbReference type="ChEBI" id="CHEBI:30616"/>
    </ligand>
</feature>
<gene>
    <name evidence="25" type="primary">glnA</name>
    <name evidence="25" type="ORF">IAR63_09490</name>
</gene>
<evidence type="ECO:0000256" key="4">
    <source>
        <dbReference type="ARBA" id="ARBA00012937"/>
    </source>
</evidence>
<dbReference type="PROSITE" id="PS00180">
    <property type="entry name" value="GLNA_1"/>
    <property type="match status" value="1"/>
</dbReference>
<accession>A0A7H0EWL6</accession>
<feature type="binding site" evidence="17">
    <location>
        <position position="133"/>
    </location>
    <ligand>
        <name>Mg(2+)</name>
        <dbReference type="ChEBI" id="CHEBI:18420"/>
        <label>1</label>
    </ligand>
</feature>
<feature type="binding site" evidence="17">
    <location>
        <position position="227"/>
    </location>
    <ligand>
        <name>Mg(2+)</name>
        <dbReference type="ChEBI" id="CHEBI:18420"/>
        <label>2</label>
    </ligand>
</feature>
<evidence type="ECO:0000256" key="1">
    <source>
        <dbReference type="ARBA" id="ARBA00004496"/>
    </source>
</evidence>
<dbReference type="GO" id="GO:0046872">
    <property type="term" value="F:metal ion binding"/>
    <property type="evidence" value="ECO:0007669"/>
    <property type="project" value="UniProtKB-KW"/>
</dbReference>
<feature type="binding site" evidence="15">
    <location>
        <position position="334"/>
    </location>
    <ligand>
        <name>L-glutamate</name>
        <dbReference type="ChEBI" id="CHEBI:29985"/>
    </ligand>
</feature>
<dbReference type="InterPro" id="IPR027302">
    <property type="entry name" value="Gln_synth_N_conserv_site"/>
</dbReference>
<keyword evidence="12 17" id="KW-0460">Magnesium</keyword>
<evidence type="ECO:0000256" key="11">
    <source>
        <dbReference type="ARBA" id="ARBA00022840"/>
    </source>
</evidence>
<evidence type="ECO:0000256" key="5">
    <source>
        <dbReference type="ARBA" id="ARBA00021364"/>
    </source>
</evidence>
<dbReference type="NCBIfam" id="TIGR00653">
    <property type="entry name" value="GlnA"/>
    <property type="match status" value="1"/>
</dbReference>
<feature type="binding site" evidence="17">
    <location>
        <position position="365"/>
    </location>
    <ligand>
        <name>Mg(2+)</name>
        <dbReference type="ChEBI" id="CHEBI:18420"/>
        <label>1</label>
    </ligand>
</feature>
<evidence type="ECO:0000259" key="24">
    <source>
        <dbReference type="PROSITE" id="PS51987"/>
    </source>
</evidence>
<evidence type="ECO:0000256" key="17">
    <source>
        <dbReference type="PIRSR" id="PIRSR604809-3"/>
    </source>
</evidence>
<dbReference type="RefSeq" id="WP_187705095.1">
    <property type="nucleotide sequence ID" value="NZ_CP060822.1"/>
</dbReference>
<dbReference type="Proteomes" id="UP000516013">
    <property type="component" value="Chromosome"/>
</dbReference>
<dbReference type="KEGG" id="ccur:IAR63_09490"/>
<comment type="cofactor">
    <cofactor evidence="17">
        <name>Mg(2+)</name>
        <dbReference type="ChEBI" id="CHEBI:18420"/>
    </cofactor>
    <text evidence="17">Binds 2 Mg(2+) ions per subunit.</text>
</comment>
<dbReference type="Gene3D" id="3.10.20.70">
    <property type="entry name" value="Glutamine synthetase, N-terminal domain"/>
    <property type="match status" value="1"/>
</dbReference>
<evidence type="ECO:0000256" key="20">
    <source>
        <dbReference type="RuleBase" id="RU000384"/>
    </source>
</evidence>
<evidence type="ECO:0000256" key="8">
    <source>
        <dbReference type="ARBA" id="ARBA00022598"/>
    </source>
</evidence>
<feature type="binding site" evidence="16">
    <location>
        <begin position="278"/>
        <end position="280"/>
    </location>
    <ligand>
        <name>ATP</name>
        <dbReference type="ChEBI" id="CHEBI:30616"/>
    </ligand>
</feature>
<comment type="function">
    <text evidence="13">Involved in nitrogen metabolism via ammonium assimilation. Catalyzes the ATP-dependent biosynthesis of glutamine from glutamate and ammonia.</text>
</comment>
<evidence type="ECO:0000256" key="3">
    <source>
        <dbReference type="ARBA" id="ARBA00011354"/>
    </source>
</evidence>
<dbReference type="Pfam" id="PF00120">
    <property type="entry name" value="Gln-synt_C"/>
    <property type="match status" value="1"/>
</dbReference>
<dbReference type="InterPro" id="IPR008147">
    <property type="entry name" value="Gln_synt_N"/>
</dbReference>
<dbReference type="InterPro" id="IPR014746">
    <property type="entry name" value="Gln_synth/guanido_kin_cat_dom"/>
</dbReference>
<keyword evidence="26" id="KW-1185">Reference proteome</keyword>
<dbReference type="GO" id="GO:0019740">
    <property type="term" value="P:nitrogen utilization"/>
    <property type="evidence" value="ECO:0007669"/>
    <property type="project" value="TreeGrafter"/>
</dbReference>
<evidence type="ECO:0000313" key="25">
    <source>
        <dbReference type="EMBL" id="QNP28182.1"/>
    </source>
</evidence>
<keyword evidence="8 22" id="KW-0436">Ligase</keyword>
<dbReference type="GO" id="GO:0005524">
    <property type="term" value="F:ATP binding"/>
    <property type="evidence" value="ECO:0007669"/>
    <property type="project" value="UniProtKB-KW"/>
</dbReference>
<dbReference type="EC" id="6.3.1.2" evidence="4 22"/>
<feature type="binding site" evidence="15">
    <location>
        <position position="367"/>
    </location>
    <ligand>
        <name>L-glutamate</name>
        <dbReference type="ChEBI" id="CHEBI:29985"/>
    </ligand>
</feature>
<feature type="binding site" evidence="16">
    <location>
        <position position="346"/>
    </location>
    <ligand>
        <name>ATP</name>
        <dbReference type="ChEBI" id="CHEBI:30616"/>
    </ligand>
</feature>
<evidence type="ECO:0000256" key="13">
    <source>
        <dbReference type="ARBA" id="ARBA00045640"/>
    </source>
</evidence>
<evidence type="ECO:0000256" key="22">
    <source>
        <dbReference type="RuleBase" id="RU004356"/>
    </source>
</evidence>
<evidence type="ECO:0000256" key="21">
    <source>
        <dbReference type="RuleBase" id="RU000387"/>
    </source>
</evidence>
<evidence type="ECO:0000256" key="15">
    <source>
        <dbReference type="PIRSR" id="PIRSR604809-1"/>
    </source>
</evidence>
<keyword evidence="11 16" id="KW-0067">ATP-binding</keyword>
<feature type="domain" description="GS beta-grasp" evidence="23">
    <location>
        <begin position="14"/>
        <end position="99"/>
    </location>
</feature>
<dbReference type="InterPro" id="IPR001637">
    <property type="entry name" value="Gln_synth_I_adenylation_site"/>
</dbReference>
<comment type="similarity">
    <text evidence="2 19 20">Belongs to the glutamine synthetase family.</text>
</comment>
<name>A0A7H0EWL6_9CYAN</name>
<dbReference type="PROSITE" id="PS51987">
    <property type="entry name" value="GS_CATALYTIC"/>
    <property type="match status" value="1"/>
</dbReference>
<keyword evidence="6 21" id="KW-0963">Cytoplasm</keyword>
<dbReference type="GO" id="GO:0016020">
    <property type="term" value="C:membrane"/>
    <property type="evidence" value="ECO:0007669"/>
    <property type="project" value="TreeGrafter"/>
</dbReference>
<evidence type="ECO:0000256" key="10">
    <source>
        <dbReference type="ARBA" id="ARBA00022741"/>
    </source>
</evidence>
<dbReference type="GO" id="GO:0005737">
    <property type="term" value="C:cytoplasm"/>
    <property type="evidence" value="ECO:0007669"/>
    <property type="project" value="UniProtKB-SubCell"/>
</dbReference>
<feature type="binding site" evidence="16">
    <location>
        <position position="214"/>
    </location>
    <ligand>
        <name>ATP</name>
        <dbReference type="ChEBI" id="CHEBI:30616"/>
    </ligand>
</feature>
<dbReference type="SUPFAM" id="SSF55931">
    <property type="entry name" value="Glutamine synthetase/guanido kinase"/>
    <property type="match status" value="1"/>
</dbReference>
<sequence length="477" mass="53744">MTTPQEVLKMIRDQNIQMIDLKFIDTPGTWQHLTVYHNQIDESSFTSGVPFDGSSIRGWKGIEESDMTMVLDANTAWIDPFMKEPTLSIICSIKEPRTGEWYNRCPRVIAQKAIDYLGTTGIGDTAFFGPEAEFFIFDDVRYDQTANEGYYHVDSVEGRWNTGRKGKNGEADGPNLGYKTRFKEGYFPVPPTDTFHDMRTEMLLTMAKCGVPIEKQHHEVATGGQCELGFRFGKLIEAADWLMTYKYVIKNVARKYGKTVTFMPKPIFGDNGSGMHCHQSIWKDGKPLFAGDKYAGMSDMGLYYIGGILKHAPALLAITNPTTNSYKRLVPGYEAPVNLAYSQGNRSASVRIPLSGDNPKAKRLEFRCPDATSNPYLAFAAMLCAGIDGIKNKIHPGEPLDRNIYELSPEELAKIPSTPGSLELALEALENDHAFLTETGVFSEDFIQNWIDYKLVNEVKQLQLRPHPYEFFLYYDC</sequence>
<evidence type="ECO:0000256" key="18">
    <source>
        <dbReference type="PIRSR" id="PIRSR604809-50"/>
    </source>
</evidence>
<comment type="catalytic activity">
    <reaction evidence="14 22">
        <text>L-glutamate + NH4(+) + ATP = L-glutamine + ADP + phosphate + H(+)</text>
        <dbReference type="Rhea" id="RHEA:16169"/>
        <dbReference type="ChEBI" id="CHEBI:15378"/>
        <dbReference type="ChEBI" id="CHEBI:28938"/>
        <dbReference type="ChEBI" id="CHEBI:29985"/>
        <dbReference type="ChEBI" id="CHEBI:30616"/>
        <dbReference type="ChEBI" id="CHEBI:43474"/>
        <dbReference type="ChEBI" id="CHEBI:58359"/>
        <dbReference type="ChEBI" id="CHEBI:456216"/>
        <dbReference type="EC" id="6.3.1.2"/>
    </reaction>
</comment>
<evidence type="ECO:0000256" key="16">
    <source>
        <dbReference type="PIRSR" id="PIRSR604809-2"/>
    </source>
</evidence>
<dbReference type="GO" id="GO:0004356">
    <property type="term" value="F:glutamine synthetase activity"/>
    <property type="evidence" value="ECO:0007669"/>
    <property type="project" value="UniProtKB-EC"/>
</dbReference>
<evidence type="ECO:0000256" key="12">
    <source>
        <dbReference type="ARBA" id="ARBA00022842"/>
    </source>
</evidence>
<organism evidence="25 26">
    <name type="scientific">Cylindrospermopsis curvispora GIHE-G1</name>
    <dbReference type="NCBI Taxonomy" id="2666332"/>
    <lineage>
        <taxon>Bacteria</taxon>
        <taxon>Bacillati</taxon>
        <taxon>Cyanobacteriota</taxon>
        <taxon>Cyanophyceae</taxon>
        <taxon>Nostocales</taxon>
        <taxon>Aphanizomenonaceae</taxon>
        <taxon>Cylindrospermopsis</taxon>
    </lineage>
</organism>
<dbReference type="EMBL" id="CP060822">
    <property type="protein sequence ID" value="QNP28182.1"/>
    <property type="molecule type" value="Genomic_DNA"/>
</dbReference>
<dbReference type="InterPro" id="IPR027303">
    <property type="entry name" value="Gln_synth_gly_rich_site"/>
</dbReference>
<evidence type="ECO:0000256" key="9">
    <source>
        <dbReference type="ARBA" id="ARBA00022723"/>
    </source>
</evidence>
<feature type="binding site" evidence="15">
    <location>
        <begin position="271"/>
        <end position="272"/>
    </location>
    <ligand>
        <name>L-glutamate</name>
        <dbReference type="ChEBI" id="CHEBI:29985"/>
    </ligand>
</feature>
<keyword evidence="9 17" id="KW-0479">Metal-binding</keyword>
<evidence type="ECO:0000256" key="7">
    <source>
        <dbReference type="ARBA" id="ARBA00022553"/>
    </source>
</evidence>
<protein>
    <recommendedName>
        <fullName evidence="5 22">Glutamine synthetase</fullName>
        <ecNumber evidence="4 22">6.3.1.2</ecNumber>
    </recommendedName>
</protein>
<dbReference type="InterPro" id="IPR008146">
    <property type="entry name" value="Gln_synth_cat_dom"/>
</dbReference>
<dbReference type="PROSITE" id="PS51986">
    <property type="entry name" value="GS_BETA_GRASP"/>
    <property type="match status" value="1"/>
</dbReference>
<dbReference type="Gene3D" id="3.30.590.10">
    <property type="entry name" value="Glutamine synthetase/guanido kinase, catalytic domain"/>
    <property type="match status" value="1"/>
</dbReference>
<dbReference type="InterPro" id="IPR036651">
    <property type="entry name" value="Gln_synt_N_sf"/>
</dbReference>
<comment type="subcellular location">
    <subcellularLocation>
        <location evidence="1 21">Cytoplasm</location>
    </subcellularLocation>
</comment>
<dbReference type="FunFam" id="3.30.590.10:FF:000001">
    <property type="entry name" value="Glutamine synthetase"/>
    <property type="match status" value="1"/>
</dbReference>
<dbReference type="GO" id="GO:0006542">
    <property type="term" value="P:glutamine biosynthetic process"/>
    <property type="evidence" value="ECO:0007669"/>
    <property type="project" value="InterPro"/>
</dbReference>
<evidence type="ECO:0000256" key="19">
    <source>
        <dbReference type="PROSITE-ProRule" id="PRU01330"/>
    </source>
</evidence>
<proteinExistence type="inferred from homology"/>
<feature type="binding site" evidence="17">
    <location>
        <position position="219"/>
    </location>
    <ligand>
        <name>Mg(2+)</name>
        <dbReference type="ChEBI" id="CHEBI:18420"/>
        <label>2</label>
    </ligand>
</feature>
<feature type="binding site" evidence="17">
    <location>
        <position position="131"/>
    </location>
    <ligand>
        <name>Mg(2+)</name>
        <dbReference type="ChEBI" id="CHEBI:18420"/>
        <label>1</label>
    </ligand>
</feature>
<evidence type="ECO:0000256" key="6">
    <source>
        <dbReference type="ARBA" id="ARBA00022490"/>
    </source>
</evidence>
<feature type="binding site" evidence="16">
    <location>
        <begin position="230"/>
        <end position="232"/>
    </location>
    <ligand>
        <name>ATP</name>
        <dbReference type="ChEBI" id="CHEBI:30616"/>
    </ligand>
</feature>
<feature type="binding site" evidence="15">
    <location>
        <position position="328"/>
    </location>
    <ligand>
        <name>L-glutamate</name>
        <dbReference type="ChEBI" id="CHEBI:29985"/>
    </ligand>
</feature>
<keyword evidence="7 18" id="KW-0597">Phosphoprotein</keyword>
<dbReference type="SMART" id="SM01230">
    <property type="entry name" value="Gln-synt_C"/>
    <property type="match status" value="1"/>
</dbReference>
<evidence type="ECO:0000259" key="23">
    <source>
        <dbReference type="PROSITE" id="PS51986"/>
    </source>
</evidence>
<reference evidence="25 26" key="1">
    <citation type="submission" date="2020-08" db="EMBL/GenBank/DDBJ databases">
        <title>Complete genome sequence of Raphidiopsis curvispora isolated from drinking water reservoir in South Korea.</title>
        <authorList>
            <person name="Jeong J."/>
        </authorList>
    </citation>
    <scope>NUCLEOTIDE SEQUENCE [LARGE SCALE GENOMIC DNA]</scope>
    <source>
        <strain evidence="25 26">GIHE-G1</strain>
    </source>
</reference>
<evidence type="ECO:0000256" key="14">
    <source>
        <dbReference type="ARBA" id="ARBA00049436"/>
    </source>
</evidence>
<feature type="binding site" evidence="15">
    <location>
        <position position="346"/>
    </location>
    <ligand>
        <name>L-glutamate</name>
        <dbReference type="ChEBI" id="CHEBI:29985"/>
    </ligand>
</feature>
<comment type="subunit">
    <text evidence="3 21">Oligomer of 12 subunits arranged in the form of two hexagons.</text>
</comment>
<evidence type="ECO:0000313" key="26">
    <source>
        <dbReference type="Proteomes" id="UP000516013"/>
    </source>
</evidence>